<gene>
    <name evidence="2" type="ORF">ACFQWG_11135</name>
</gene>
<sequence>MVMTVANAPVSYGVFGLARPDRVPLPSGERLLDLVRRAGYQGIDSGASGLLGTGTALVDALDARGLRLCGGWVDFPFAGTEGAFAEACERARPLLDDLALAADAQGGPLPVPTLADAGSDLRRAHPGGGPDLELDPRSWSVLVDRVERVAEEVRERGLEPTFHHHASTYVETPREIERLLNDTSVGLTLDTGHLVLGGGDPVACLSRWRGRINHVHLKDVDRSVLTGAAGSAHPIRDVWEKRVFVALGRGDLDVPGFMDELAATGYGGWVVVEQDVVMLDPGDVDRAAADQIANREALRRWIP</sequence>
<dbReference type="InterPro" id="IPR050312">
    <property type="entry name" value="IolE/XylAMocC-like"/>
</dbReference>
<dbReference type="PANTHER" id="PTHR12110:SF41">
    <property type="entry name" value="INOSOSE DEHYDRATASE"/>
    <property type="match status" value="1"/>
</dbReference>
<name>A0ABW2SPC9_9ACTO</name>
<dbReference type="SUPFAM" id="SSF51658">
    <property type="entry name" value="Xylose isomerase-like"/>
    <property type="match status" value="1"/>
</dbReference>
<dbReference type="Gene3D" id="3.20.20.150">
    <property type="entry name" value="Divalent-metal-dependent TIM barrel enzymes"/>
    <property type="match status" value="1"/>
</dbReference>
<dbReference type="EMBL" id="JBHTEF010000001">
    <property type="protein sequence ID" value="MFC7581749.1"/>
    <property type="molecule type" value="Genomic_DNA"/>
</dbReference>
<keyword evidence="3" id="KW-1185">Reference proteome</keyword>
<protein>
    <submittedName>
        <fullName evidence="2">TIM barrel protein</fullName>
    </submittedName>
</protein>
<dbReference type="RefSeq" id="WP_380975317.1">
    <property type="nucleotide sequence ID" value="NZ_JBHTEF010000001.1"/>
</dbReference>
<dbReference type="Pfam" id="PF01261">
    <property type="entry name" value="AP_endonuc_2"/>
    <property type="match status" value="1"/>
</dbReference>
<evidence type="ECO:0000313" key="3">
    <source>
        <dbReference type="Proteomes" id="UP001596527"/>
    </source>
</evidence>
<evidence type="ECO:0000313" key="2">
    <source>
        <dbReference type="EMBL" id="MFC7581749.1"/>
    </source>
</evidence>
<dbReference type="InterPro" id="IPR013022">
    <property type="entry name" value="Xyl_isomerase-like_TIM-brl"/>
</dbReference>
<reference evidence="3" key="1">
    <citation type="journal article" date="2019" name="Int. J. Syst. Evol. Microbiol.">
        <title>The Global Catalogue of Microorganisms (GCM) 10K type strain sequencing project: providing services to taxonomists for standard genome sequencing and annotation.</title>
        <authorList>
            <consortium name="The Broad Institute Genomics Platform"/>
            <consortium name="The Broad Institute Genome Sequencing Center for Infectious Disease"/>
            <person name="Wu L."/>
            <person name="Ma J."/>
        </authorList>
    </citation>
    <scope>NUCLEOTIDE SEQUENCE [LARGE SCALE GENOMIC DNA]</scope>
    <source>
        <strain evidence="3">CCUG 56698</strain>
    </source>
</reference>
<feature type="domain" description="Xylose isomerase-like TIM barrel" evidence="1">
    <location>
        <begin position="32"/>
        <end position="274"/>
    </location>
</feature>
<comment type="caution">
    <text evidence="2">The sequence shown here is derived from an EMBL/GenBank/DDBJ whole genome shotgun (WGS) entry which is preliminary data.</text>
</comment>
<organism evidence="2 3">
    <name type="scientific">Schaalia naturae</name>
    <dbReference type="NCBI Taxonomy" id="635203"/>
    <lineage>
        <taxon>Bacteria</taxon>
        <taxon>Bacillati</taxon>
        <taxon>Actinomycetota</taxon>
        <taxon>Actinomycetes</taxon>
        <taxon>Actinomycetales</taxon>
        <taxon>Actinomycetaceae</taxon>
        <taxon>Schaalia</taxon>
    </lineage>
</organism>
<evidence type="ECO:0000259" key="1">
    <source>
        <dbReference type="Pfam" id="PF01261"/>
    </source>
</evidence>
<dbReference type="InterPro" id="IPR036237">
    <property type="entry name" value="Xyl_isomerase-like_sf"/>
</dbReference>
<accession>A0ABW2SPC9</accession>
<dbReference type="Proteomes" id="UP001596527">
    <property type="component" value="Unassembled WGS sequence"/>
</dbReference>
<dbReference type="PANTHER" id="PTHR12110">
    <property type="entry name" value="HYDROXYPYRUVATE ISOMERASE"/>
    <property type="match status" value="1"/>
</dbReference>
<proteinExistence type="predicted"/>